<sequence length="595" mass="66638">MRPSNLTIPRTHPARRLLRPPNLDRSHPPAPRPFSHRSPRLLLVNSYASPRPQLPFLYPTSNGQVFRFFTISTGNKKFIKETAVLTVKFTAIFWVISTCFTIASLGFMSERQERAFPSPPEWSLWTRFRFRRGKWWEIPENNEDIGFPNWARLYAEYDHARKRLESPRKDGEGIVEQDEVEGIGELGALGEGAAGFNLTAKSEQWRQGYYEVLMGMGRAAERLEGWVTDKWRWNVWAPEFIPSPTNPRPKVPPPGMPLPPEDPEKQLKITETPEYFYLKILTSRGFNTYQRMTAALSYADWLAFKQLPSSAEEMYRWGLDIAISGLPSSDPPPSIIDRRTAILSSTAPPSSITPNLVHAATTLATHLASTGDLTTALPIYISCLRARLHAPIAPPTPATPPPDASITGTLVSLLSGPPTYPPLPPTGDETLLRRQEDLCTEASLKSYIGEILFATAGSNGSSSIAPKIRHQGLTWVRDAVSTATLAQTLDIIAADPAKKKQCQMCEEVGLEAWGKMMMYLAAEAREQRDAVKGSSVKALVGRVGWGPGREEVEKRVEDLEGEEEGVAMRLAKLRHRIRQEEFADMDRKYARTFVF</sequence>
<dbReference type="Proteomes" id="UP000193144">
    <property type="component" value="Unassembled WGS sequence"/>
</dbReference>
<feature type="region of interest" description="Disordered" evidence="1">
    <location>
        <begin position="1"/>
        <end position="37"/>
    </location>
</feature>
<gene>
    <name evidence="3" type="ORF">BCR34DRAFT_568809</name>
</gene>
<proteinExistence type="predicted"/>
<keyword evidence="2" id="KW-0472">Membrane</keyword>
<keyword evidence="2" id="KW-1133">Transmembrane helix</keyword>
<evidence type="ECO:0000256" key="2">
    <source>
        <dbReference type="SAM" id="Phobius"/>
    </source>
</evidence>
<comment type="caution">
    <text evidence="3">The sequence shown here is derived from an EMBL/GenBank/DDBJ whole genome shotgun (WGS) entry which is preliminary data.</text>
</comment>
<dbReference type="OrthoDB" id="5408102at2759"/>
<protein>
    <recommendedName>
        <fullName evidence="5">MFS maltose permease</fullName>
    </recommendedName>
</protein>
<keyword evidence="4" id="KW-1185">Reference proteome</keyword>
<dbReference type="AlphaFoldDB" id="A0A1Y1ZHF9"/>
<accession>A0A1Y1ZHF9</accession>
<evidence type="ECO:0000313" key="3">
    <source>
        <dbReference type="EMBL" id="ORY09245.1"/>
    </source>
</evidence>
<dbReference type="EMBL" id="MCFA01000089">
    <property type="protein sequence ID" value="ORY09245.1"/>
    <property type="molecule type" value="Genomic_DNA"/>
</dbReference>
<feature type="transmembrane region" description="Helical" evidence="2">
    <location>
        <begin position="85"/>
        <end position="108"/>
    </location>
</feature>
<evidence type="ECO:0008006" key="5">
    <source>
        <dbReference type="Google" id="ProtNLM"/>
    </source>
</evidence>
<organism evidence="3 4">
    <name type="scientific">Clohesyomyces aquaticus</name>
    <dbReference type="NCBI Taxonomy" id="1231657"/>
    <lineage>
        <taxon>Eukaryota</taxon>
        <taxon>Fungi</taxon>
        <taxon>Dikarya</taxon>
        <taxon>Ascomycota</taxon>
        <taxon>Pezizomycotina</taxon>
        <taxon>Dothideomycetes</taxon>
        <taxon>Pleosporomycetidae</taxon>
        <taxon>Pleosporales</taxon>
        <taxon>Lindgomycetaceae</taxon>
        <taxon>Clohesyomyces</taxon>
    </lineage>
</organism>
<evidence type="ECO:0000256" key="1">
    <source>
        <dbReference type="SAM" id="MobiDB-lite"/>
    </source>
</evidence>
<keyword evidence="2" id="KW-0812">Transmembrane</keyword>
<dbReference type="STRING" id="1231657.A0A1Y1ZHF9"/>
<evidence type="ECO:0000313" key="4">
    <source>
        <dbReference type="Proteomes" id="UP000193144"/>
    </source>
</evidence>
<reference evidence="3 4" key="1">
    <citation type="submission" date="2016-07" db="EMBL/GenBank/DDBJ databases">
        <title>Pervasive Adenine N6-methylation of Active Genes in Fungi.</title>
        <authorList>
            <consortium name="DOE Joint Genome Institute"/>
            <person name="Mondo S.J."/>
            <person name="Dannebaum R.O."/>
            <person name="Kuo R.C."/>
            <person name="Labutti K."/>
            <person name="Haridas S."/>
            <person name="Kuo A."/>
            <person name="Salamov A."/>
            <person name="Ahrendt S.R."/>
            <person name="Lipzen A."/>
            <person name="Sullivan W."/>
            <person name="Andreopoulos W.B."/>
            <person name="Clum A."/>
            <person name="Lindquist E."/>
            <person name="Daum C."/>
            <person name="Ramamoorthy G.K."/>
            <person name="Gryganskyi A."/>
            <person name="Culley D."/>
            <person name="Magnuson J.K."/>
            <person name="James T.Y."/>
            <person name="O'Malley M.A."/>
            <person name="Stajich J.E."/>
            <person name="Spatafora J.W."/>
            <person name="Visel A."/>
            <person name="Grigoriev I.V."/>
        </authorList>
    </citation>
    <scope>NUCLEOTIDE SEQUENCE [LARGE SCALE GENOMIC DNA]</scope>
    <source>
        <strain evidence="3 4">CBS 115471</strain>
    </source>
</reference>
<name>A0A1Y1ZHF9_9PLEO</name>